<dbReference type="GeneID" id="35600824"/>
<evidence type="ECO:0000313" key="2">
    <source>
        <dbReference type="EMBL" id="CZT19815.1"/>
    </source>
</evidence>
<evidence type="ECO:0000313" key="3">
    <source>
        <dbReference type="Proteomes" id="UP000225277"/>
    </source>
</evidence>
<feature type="region of interest" description="Disordered" evidence="1">
    <location>
        <begin position="65"/>
        <end position="172"/>
    </location>
</feature>
<organism evidence="2 3">
    <name type="scientific">Ramularia collo-cygni</name>
    <dbReference type="NCBI Taxonomy" id="112498"/>
    <lineage>
        <taxon>Eukaryota</taxon>
        <taxon>Fungi</taxon>
        <taxon>Dikarya</taxon>
        <taxon>Ascomycota</taxon>
        <taxon>Pezizomycotina</taxon>
        <taxon>Dothideomycetes</taxon>
        <taxon>Dothideomycetidae</taxon>
        <taxon>Mycosphaerellales</taxon>
        <taxon>Mycosphaerellaceae</taxon>
        <taxon>Ramularia</taxon>
    </lineage>
</organism>
<dbReference type="PANTHER" id="PTHR41805:SF1">
    <property type="entry name" value="RRNA-PROCESSING PROTEIN FYV7"/>
    <property type="match status" value="1"/>
</dbReference>
<evidence type="ECO:0008006" key="4">
    <source>
        <dbReference type="Google" id="ProtNLM"/>
    </source>
</evidence>
<feature type="region of interest" description="Disordered" evidence="1">
    <location>
        <begin position="1"/>
        <end position="45"/>
    </location>
</feature>
<name>A0A2D3UZE9_9PEZI</name>
<protein>
    <recommendedName>
        <fullName evidence="4">rRNA-processing protein FYV7</fullName>
    </recommendedName>
</protein>
<feature type="compositionally biased region" description="Basic and acidic residues" evidence="1">
    <location>
        <begin position="114"/>
        <end position="125"/>
    </location>
</feature>
<gene>
    <name evidence="2" type="ORF">RCC_05671</name>
</gene>
<dbReference type="OrthoDB" id="2135053at2759"/>
<accession>A0A2D3UZE9</accession>
<feature type="compositionally biased region" description="Basic and acidic residues" evidence="1">
    <location>
        <begin position="1"/>
        <end position="17"/>
    </location>
</feature>
<dbReference type="RefSeq" id="XP_023626705.1">
    <property type="nucleotide sequence ID" value="XM_023770937.1"/>
</dbReference>
<keyword evidence="3" id="KW-1185">Reference proteome</keyword>
<dbReference type="AlphaFoldDB" id="A0A2D3UZE9"/>
<dbReference type="PANTHER" id="PTHR41805">
    <property type="entry name" value="EXPRESSED PROTEIN"/>
    <property type="match status" value="1"/>
</dbReference>
<feature type="compositionally biased region" description="Basic and acidic residues" evidence="1">
    <location>
        <begin position="136"/>
        <end position="172"/>
    </location>
</feature>
<evidence type="ECO:0000256" key="1">
    <source>
        <dbReference type="SAM" id="MobiDB-lite"/>
    </source>
</evidence>
<proteinExistence type="predicted"/>
<reference evidence="2 3" key="1">
    <citation type="submission" date="2016-03" db="EMBL/GenBank/DDBJ databases">
        <authorList>
            <person name="Ploux O."/>
        </authorList>
    </citation>
    <scope>NUCLEOTIDE SEQUENCE [LARGE SCALE GENOMIC DNA]</scope>
    <source>
        <strain evidence="2 3">URUG2</strain>
    </source>
</reference>
<dbReference type="Proteomes" id="UP000225277">
    <property type="component" value="Unassembled WGS sequence"/>
</dbReference>
<sequence length="210" mass="24205">MSEKRKRDGADAGSKHDKDKKRQRKGFNVGSENLPDGVHRRKNQAIKQALIDRARIKKDFAKLKRNAGVTDEPESIPQPASLALDAADQEEPTTAPHPDRQTLIEKEEEAPEAETERKSNVEPRARKQRKPKIVPFKKEYDEAQQRRIEAEERRKAREEAMRERQGKIEERERFRKAMAKARTGGPNGQRKLGRESQVLLDRVKRMVGQS</sequence>
<dbReference type="EMBL" id="FJUY01000008">
    <property type="protein sequence ID" value="CZT19815.1"/>
    <property type="molecule type" value="Genomic_DNA"/>
</dbReference>